<name>A0ABW8LJ87_9ACTN</name>
<dbReference type="EMBL" id="JBJDQH010000004">
    <property type="protein sequence ID" value="MFK4265874.1"/>
    <property type="molecule type" value="Genomic_DNA"/>
</dbReference>
<dbReference type="InterPro" id="IPR006311">
    <property type="entry name" value="TAT_signal"/>
</dbReference>
<organism evidence="2 3">
    <name type="scientific">Streptomyces milbemycinicus</name>
    <dbReference type="NCBI Taxonomy" id="476552"/>
    <lineage>
        <taxon>Bacteria</taxon>
        <taxon>Bacillati</taxon>
        <taxon>Actinomycetota</taxon>
        <taxon>Actinomycetes</taxon>
        <taxon>Kitasatosporales</taxon>
        <taxon>Streptomycetaceae</taxon>
        <taxon>Streptomyces</taxon>
    </lineage>
</organism>
<accession>A0ABW8LJ87</accession>
<dbReference type="InterPro" id="IPR053169">
    <property type="entry name" value="MUG_Protein"/>
</dbReference>
<dbReference type="PANTHER" id="PTHR47791">
    <property type="entry name" value="MEIOTICALLY UP-REGULATED GENE 191 PROTEIN"/>
    <property type="match status" value="1"/>
</dbReference>
<gene>
    <name evidence="2" type="ORF">ACI2L5_13130</name>
</gene>
<evidence type="ECO:0000256" key="1">
    <source>
        <dbReference type="SAM" id="SignalP"/>
    </source>
</evidence>
<keyword evidence="1" id="KW-0732">Signal</keyword>
<comment type="caution">
    <text evidence="2">The sequence shown here is derived from an EMBL/GenBank/DDBJ whole genome shotgun (WGS) entry which is preliminary data.</text>
</comment>
<feature type="chain" id="PRO_5046677631" evidence="1">
    <location>
        <begin position="33"/>
        <end position="379"/>
    </location>
</feature>
<keyword evidence="2" id="KW-0378">Hydrolase</keyword>
<dbReference type="SUPFAM" id="SSF48208">
    <property type="entry name" value="Six-hairpin glycosidases"/>
    <property type="match status" value="1"/>
</dbReference>
<evidence type="ECO:0000313" key="3">
    <source>
        <dbReference type="Proteomes" id="UP001620295"/>
    </source>
</evidence>
<dbReference type="Proteomes" id="UP001620295">
    <property type="component" value="Unassembled WGS sequence"/>
</dbReference>
<dbReference type="InterPro" id="IPR008928">
    <property type="entry name" value="6-hairpin_glycosidase_sf"/>
</dbReference>
<feature type="signal peptide" evidence="1">
    <location>
        <begin position="1"/>
        <end position="32"/>
    </location>
</feature>
<dbReference type="Gene3D" id="1.50.10.20">
    <property type="match status" value="1"/>
</dbReference>
<protein>
    <submittedName>
        <fullName evidence="2">Glycoside hydrolase family 76 protein</fullName>
    </submittedName>
</protein>
<reference evidence="2 3" key="1">
    <citation type="submission" date="2024-11" db="EMBL/GenBank/DDBJ databases">
        <title>The Natural Products Discovery Center: Release of the First 8490 Sequenced Strains for Exploring Actinobacteria Biosynthetic Diversity.</title>
        <authorList>
            <person name="Kalkreuter E."/>
            <person name="Kautsar S.A."/>
            <person name="Yang D."/>
            <person name="Bader C.D."/>
            <person name="Teijaro C.N."/>
            <person name="Fluegel L."/>
            <person name="Davis C.M."/>
            <person name="Simpson J.R."/>
            <person name="Lauterbach L."/>
            <person name="Steele A.D."/>
            <person name="Gui C."/>
            <person name="Meng S."/>
            <person name="Li G."/>
            <person name="Viehrig K."/>
            <person name="Ye F."/>
            <person name="Su P."/>
            <person name="Kiefer A.F."/>
            <person name="Nichols A."/>
            <person name="Cepeda A.J."/>
            <person name="Yan W."/>
            <person name="Fan B."/>
            <person name="Jiang Y."/>
            <person name="Adhikari A."/>
            <person name="Zheng C.-J."/>
            <person name="Schuster L."/>
            <person name="Cowan T.M."/>
            <person name="Smanski M.J."/>
            <person name="Chevrette M.G."/>
            <person name="De Carvalho L.P.S."/>
            <person name="Shen B."/>
        </authorList>
    </citation>
    <scope>NUCLEOTIDE SEQUENCE [LARGE SCALE GENOMIC DNA]</scope>
    <source>
        <strain evidence="2 3">NPDC020863</strain>
    </source>
</reference>
<keyword evidence="3" id="KW-1185">Reference proteome</keyword>
<dbReference type="GO" id="GO:0016787">
    <property type="term" value="F:hydrolase activity"/>
    <property type="evidence" value="ECO:0007669"/>
    <property type="project" value="UniProtKB-KW"/>
</dbReference>
<sequence length="379" mass="41047">MTNPLRRARATMGVIAAGAALALLAGVAPAQAQARTPGGAAGARERAGAAVDAMMGFYDRQSGRWDPDAPWWQSGNALQALLDYMAKTGSRKYLAEAEHTVEVQRAPLPWWPEGGGEFRADSTDDTGWWALSMLRMYDLTHDRSYLDIARTDEAYIRGYWDDVCGGGVWWDIPGKTYKNAISVELYIKLLASLHNRIPGDKVYLKRALEAWAWFRDSGMINGDHLVNDGLRTQSGDCSNNGGTTWTYNQGVILGGLAELYRATGDRSLLADARKIADAVIADPSLSPGGIVTEPCEAAGDCNADQVSFKGIFARNLGELDDVLPGHPYRGYLLAQARSAYAHDRDGRDRYGLRWAGPFDGAGVSIGTQDSAVSLLTAVL</sequence>
<dbReference type="PROSITE" id="PS51318">
    <property type="entry name" value="TAT"/>
    <property type="match status" value="1"/>
</dbReference>
<dbReference type="Pfam" id="PF03663">
    <property type="entry name" value="Glyco_hydro_76"/>
    <property type="match status" value="1"/>
</dbReference>
<dbReference type="InterPro" id="IPR005198">
    <property type="entry name" value="Glyco_hydro_76"/>
</dbReference>
<proteinExistence type="predicted"/>
<evidence type="ECO:0000313" key="2">
    <source>
        <dbReference type="EMBL" id="MFK4265874.1"/>
    </source>
</evidence>
<dbReference type="PANTHER" id="PTHR47791:SF3">
    <property type="entry name" value="MEIOTICALLY UP-REGULATED GENE 191 PROTEIN"/>
    <property type="match status" value="1"/>
</dbReference>
<dbReference type="RefSeq" id="WP_404746265.1">
    <property type="nucleotide sequence ID" value="NZ_JBJDQH010000004.1"/>
</dbReference>